<sequence>MKNKIITLMMVLLLILSMTMTSMAQEGIKKDGLTASEMIQKGIYNQSQTVKVTSELNSHKKFTGYSIEKIPDPNNEGKFIEEEQKIDESMDDKSYVVGIIEESEKSRKEYYKSISLIDPLSTSEQFWDQNVFYGRMGENKWIKKVMDPVFIEILRETDKEVINRFATYDKDTLIDGKEYYVINLNAKNDVRKEIALKVMDKICDKSLLETNPEINKEEIKKQLLKKFAYSNINTSSKYYINKDTKILEFIDKTEIGTITIDKMNIEMSNTIKYKYYDFNQPVNFPEILPEDVQE</sequence>
<organism evidence="2 3">
    <name type="scientific">Tepidibacter hydrothermalis</name>
    <dbReference type="NCBI Taxonomy" id="3036126"/>
    <lineage>
        <taxon>Bacteria</taxon>
        <taxon>Bacillati</taxon>
        <taxon>Bacillota</taxon>
        <taxon>Clostridia</taxon>
        <taxon>Peptostreptococcales</taxon>
        <taxon>Peptostreptococcaceae</taxon>
        <taxon>Tepidibacter</taxon>
    </lineage>
</organism>
<dbReference type="EMBL" id="CP120733">
    <property type="protein sequence ID" value="WFD09861.1"/>
    <property type="molecule type" value="Genomic_DNA"/>
</dbReference>
<protein>
    <submittedName>
        <fullName evidence="2">Uncharacterized protein</fullName>
    </submittedName>
</protein>
<proteinExistence type="predicted"/>
<dbReference type="Proteomes" id="UP001222800">
    <property type="component" value="Chromosome"/>
</dbReference>
<feature type="chain" id="PRO_5046920000" evidence="1">
    <location>
        <begin position="25"/>
        <end position="294"/>
    </location>
</feature>
<evidence type="ECO:0000313" key="2">
    <source>
        <dbReference type="EMBL" id="WFD09861.1"/>
    </source>
</evidence>
<feature type="signal peptide" evidence="1">
    <location>
        <begin position="1"/>
        <end position="24"/>
    </location>
</feature>
<dbReference type="RefSeq" id="WP_277731815.1">
    <property type="nucleotide sequence ID" value="NZ_CP120733.1"/>
</dbReference>
<reference evidence="2 3" key="1">
    <citation type="submission" date="2023-03" db="EMBL/GenBank/DDBJ databases">
        <title>Complete genome sequence of Tepidibacter sp. SWIR-1, isolated from a deep-sea hydrothermal vent.</title>
        <authorList>
            <person name="Li X."/>
        </authorList>
    </citation>
    <scope>NUCLEOTIDE SEQUENCE [LARGE SCALE GENOMIC DNA]</scope>
    <source>
        <strain evidence="2 3">SWIR-1</strain>
    </source>
</reference>
<evidence type="ECO:0000313" key="3">
    <source>
        <dbReference type="Proteomes" id="UP001222800"/>
    </source>
</evidence>
<keyword evidence="3" id="KW-1185">Reference proteome</keyword>
<keyword evidence="1" id="KW-0732">Signal</keyword>
<accession>A0ABY8EA97</accession>
<gene>
    <name evidence="2" type="ORF">P4S50_15905</name>
</gene>
<evidence type="ECO:0000256" key="1">
    <source>
        <dbReference type="SAM" id="SignalP"/>
    </source>
</evidence>
<name>A0ABY8EA97_9FIRM</name>